<keyword evidence="1" id="KW-0560">Oxidoreductase</keyword>
<sequence length="310" mass="33562">MEYRQLGRSGLTVSALGLGCNNFGMRIDQEQSSAVVQRALDSGITFFDTAQMYGKGTSERYLGAALGKRRHEVVVATKFGAPIADGPDRATGSRRNVIRECEDSLRRLDTDYIDLYYQHYPDSRTPIEETLTALDDLVRQGKVRYIASSNVAGWQIADAEHLASNLGTERFVGTQVEWSLLKRAAETEIVPACRRFGMGVVPYFPLASGLLTGKYSSGTPFPAGSRLETVPSLAADATAENFATIDRLDAVAKDRGHSILELAICWLLAQDEVSSVLTGATSPEQVAQNVAASAWRLEPEAIAAVAEVLG</sequence>
<dbReference type="PANTHER" id="PTHR43364:SF4">
    <property type="entry name" value="NAD(P)-LINKED OXIDOREDUCTASE SUPERFAMILY PROTEIN"/>
    <property type="match status" value="1"/>
</dbReference>
<dbReference type="PROSITE" id="PS51257">
    <property type="entry name" value="PROKAR_LIPOPROTEIN"/>
    <property type="match status" value="1"/>
</dbReference>
<comment type="caution">
    <text evidence="3">The sequence shown here is derived from an EMBL/GenBank/DDBJ whole genome shotgun (WGS) entry which is preliminary data.</text>
</comment>
<proteinExistence type="predicted"/>
<dbReference type="Gene3D" id="3.20.20.100">
    <property type="entry name" value="NADP-dependent oxidoreductase domain"/>
    <property type="match status" value="1"/>
</dbReference>
<evidence type="ECO:0000313" key="3">
    <source>
        <dbReference type="EMBL" id="GAA4482129.1"/>
    </source>
</evidence>
<evidence type="ECO:0000259" key="2">
    <source>
        <dbReference type="Pfam" id="PF00248"/>
    </source>
</evidence>
<dbReference type="PANTHER" id="PTHR43364">
    <property type="entry name" value="NADH-SPECIFIC METHYLGLYOXAL REDUCTASE-RELATED"/>
    <property type="match status" value="1"/>
</dbReference>
<dbReference type="SUPFAM" id="SSF51430">
    <property type="entry name" value="NAD(P)-linked oxidoreductase"/>
    <property type="match status" value="1"/>
</dbReference>
<dbReference type="EMBL" id="BAABFB010000050">
    <property type="protein sequence ID" value="GAA4482129.1"/>
    <property type="molecule type" value="Genomic_DNA"/>
</dbReference>
<dbReference type="Proteomes" id="UP001501183">
    <property type="component" value="Unassembled WGS sequence"/>
</dbReference>
<organism evidence="3 4">
    <name type="scientific">Rhodococcus olei</name>
    <dbReference type="NCBI Taxonomy" id="2161675"/>
    <lineage>
        <taxon>Bacteria</taxon>
        <taxon>Bacillati</taxon>
        <taxon>Actinomycetota</taxon>
        <taxon>Actinomycetes</taxon>
        <taxon>Mycobacteriales</taxon>
        <taxon>Nocardiaceae</taxon>
        <taxon>Rhodococcus</taxon>
    </lineage>
</organism>
<dbReference type="InterPro" id="IPR023210">
    <property type="entry name" value="NADP_OxRdtase_dom"/>
</dbReference>
<dbReference type="Pfam" id="PF00248">
    <property type="entry name" value="Aldo_ket_red"/>
    <property type="match status" value="1"/>
</dbReference>
<dbReference type="InterPro" id="IPR036812">
    <property type="entry name" value="NAD(P)_OxRdtase_dom_sf"/>
</dbReference>
<reference evidence="4" key="1">
    <citation type="journal article" date="2019" name="Int. J. Syst. Evol. Microbiol.">
        <title>The Global Catalogue of Microorganisms (GCM) 10K type strain sequencing project: providing services to taxonomists for standard genome sequencing and annotation.</title>
        <authorList>
            <consortium name="The Broad Institute Genomics Platform"/>
            <consortium name="The Broad Institute Genome Sequencing Center for Infectious Disease"/>
            <person name="Wu L."/>
            <person name="Ma J."/>
        </authorList>
    </citation>
    <scope>NUCLEOTIDE SEQUENCE [LARGE SCALE GENOMIC DNA]</scope>
    <source>
        <strain evidence="4">JCM 32206</strain>
    </source>
</reference>
<evidence type="ECO:0000256" key="1">
    <source>
        <dbReference type="ARBA" id="ARBA00023002"/>
    </source>
</evidence>
<evidence type="ECO:0000313" key="4">
    <source>
        <dbReference type="Proteomes" id="UP001501183"/>
    </source>
</evidence>
<feature type="domain" description="NADP-dependent oxidoreductase" evidence="2">
    <location>
        <begin position="16"/>
        <end position="308"/>
    </location>
</feature>
<name>A0ABP8P886_9NOCA</name>
<accession>A0ABP8P886</accession>
<gene>
    <name evidence="3" type="ORF">GCM10023094_31430</name>
</gene>
<dbReference type="InterPro" id="IPR020471">
    <property type="entry name" value="AKR"/>
</dbReference>
<keyword evidence="4" id="KW-1185">Reference proteome</keyword>
<protein>
    <submittedName>
        <fullName evidence="3">Aldo/keto reductase</fullName>
    </submittedName>
</protein>
<dbReference type="InterPro" id="IPR050523">
    <property type="entry name" value="AKR_Detox_Biosynth"/>
</dbReference>
<dbReference type="RefSeq" id="WP_345346729.1">
    <property type="nucleotide sequence ID" value="NZ_BAABFB010000050.1"/>
</dbReference>
<dbReference type="PRINTS" id="PR00069">
    <property type="entry name" value="ALDKETRDTASE"/>
</dbReference>